<feature type="compositionally biased region" description="Polar residues" evidence="1">
    <location>
        <begin position="405"/>
        <end position="415"/>
    </location>
</feature>
<comment type="caution">
    <text evidence="3">The sequence shown here is derived from an EMBL/GenBank/DDBJ whole genome shotgun (WGS) entry which is preliminary data.</text>
</comment>
<organism evidence="3 4">
    <name type="scientific">Bifidobacterium pullorum subsp. saeculare DSM 6531 = LMG 14934</name>
    <dbReference type="NCBI Taxonomy" id="1437611"/>
    <lineage>
        <taxon>Bacteria</taxon>
        <taxon>Bacillati</taxon>
        <taxon>Actinomycetota</taxon>
        <taxon>Actinomycetes</taxon>
        <taxon>Bifidobacteriales</taxon>
        <taxon>Bifidobacteriaceae</taxon>
        <taxon>Bifidobacterium</taxon>
    </lineage>
</organism>
<evidence type="ECO:0000313" key="3">
    <source>
        <dbReference type="EMBL" id="KFI89079.1"/>
    </source>
</evidence>
<accession>A0A087D0M9</accession>
<dbReference type="InterPro" id="IPR011009">
    <property type="entry name" value="Kinase-like_dom_sf"/>
</dbReference>
<protein>
    <submittedName>
        <fullName evidence="3">Aminoglycoside phosphotransferase</fullName>
    </submittedName>
</protein>
<evidence type="ECO:0000313" key="4">
    <source>
        <dbReference type="Proteomes" id="UP000029040"/>
    </source>
</evidence>
<sequence>MTQRSKFQLAALASAAMPNIVVSGVRGVNQVAPADVSCDISQAVVQDASGKLYDVFVTDTEAGRKRLQDRVRAADTLSKAHVPAGLGFAVDRVAAFESGDNAHGPTGSTAVMVCPHVIGDARPLNMLTIDDCTAIGTAIGAIHRLHGAFLTDNGYPAFATGQIRAQLTAWIKRLRQAGHIPAEITTSWSQVLETEGLWSFATCPVHGGFDDGDILFSGSTITAITNWQDMQINDPARDLAWIFAKLDEAHRNAVLAAYGRMLGNRLDDLIMLRANLWLQMEQVGEFVQALSRADNAKILQFKAQVERLAHQLGVMTQRAKSTAAPAQRSGTKPPSTITVGTLLNDAERRRASEPSTGRPPAETVASETAVNDDTGETDKTGSSQIEAVGEADVDSTADHPVTAHASGSTAQTVVFSGSVDADDDTGEAEVRDVTAQTEAAPSHDAESTATIVIPLLEREERAMRDAQAGLHPDEDDDTGERTPRA</sequence>
<dbReference type="Gene3D" id="3.90.1200.10">
    <property type="match status" value="1"/>
</dbReference>
<dbReference type="InterPro" id="IPR002575">
    <property type="entry name" value="Aminoglycoside_PTrfase"/>
</dbReference>
<dbReference type="GO" id="GO:0016740">
    <property type="term" value="F:transferase activity"/>
    <property type="evidence" value="ECO:0007669"/>
    <property type="project" value="UniProtKB-KW"/>
</dbReference>
<dbReference type="Proteomes" id="UP000029040">
    <property type="component" value="Unassembled WGS sequence"/>
</dbReference>
<dbReference type="EMBL" id="JGZM01000001">
    <property type="protein sequence ID" value="KFI89079.1"/>
    <property type="molecule type" value="Genomic_DNA"/>
</dbReference>
<gene>
    <name evidence="3" type="ORF">BSAE_0541</name>
</gene>
<dbReference type="SUPFAM" id="SSF56112">
    <property type="entry name" value="Protein kinase-like (PK-like)"/>
    <property type="match status" value="1"/>
</dbReference>
<feature type="domain" description="Aminoglycoside phosphotransferase" evidence="2">
    <location>
        <begin position="54"/>
        <end position="263"/>
    </location>
</feature>
<proteinExistence type="predicted"/>
<name>A0A087D0M9_9BIFI</name>
<reference evidence="3 4" key="1">
    <citation type="submission" date="2014-03" db="EMBL/GenBank/DDBJ databases">
        <title>Genomics of Bifidobacteria.</title>
        <authorList>
            <person name="Ventura M."/>
            <person name="Milani C."/>
            <person name="Lugli G.A."/>
        </authorList>
    </citation>
    <scope>NUCLEOTIDE SEQUENCE [LARGE SCALE GENOMIC DNA]</scope>
    <source>
        <strain evidence="3 4">LMG 14934</strain>
    </source>
</reference>
<evidence type="ECO:0000259" key="2">
    <source>
        <dbReference type="Pfam" id="PF01636"/>
    </source>
</evidence>
<dbReference type="Pfam" id="PF01636">
    <property type="entry name" value="APH"/>
    <property type="match status" value="1"/>
</dbReference>
<feature type="compositionally biased region" description="Polar residues" evidence="1">
    <location>
        <begin position="328"/>
        <end position="341"/>
    </location>
</feature>
<evidence type="ECO:0000256" key="1">
    <source>
        <dbReference type="SAM" id="MobiDB-lite"/>
    </source>
</evidence>
<keyword evidence="3" id="KW-0808">Transferase</keyword>
<feature type="region of interest" description="Disordered" evidence="1">
    <location>
        <begin position="319"/>
        <end position="485"/>
    </location>
</feature>
<dbReference type="AlphaFoldDB" id="A0A087D0M9"/>